<feature type="transmembrane region" description="Helical" evidence="6">
    <location>
        <begin position="337"/>
        <end position="355"/>
    </location>
</feature>
<keyword evidence="4 6" id="KW-1133">Transmembrane helix</keyword>
<feature type="transmembrane region" description="Helical" evidence="6">
    <location>
        <begin position="14"/>
        <end position="40"/>
    </location>
</feature>
<keyword evidence="5 6" id="KW-0472">Membrane</keyword>
<dbReference type="InterPro" id="IPR036259">
    <property type="entry name" value="MFS_trans_sf"/>
</dbReference>
<dbReference type="InterPro" id="IPR011701">
    <property type="entry name" value="MFS"/>
</dbReference>
<reference evidence="8 9" key="1">
    <citation type="submission" date="2008-10" db="EMBL/GenBank/DDBJ databases">
        <title>Draft genome sequence of Collinsella stercoris (DSM 13279).</title>
        <authorList>
            <person name="Sudarsanam P."/>
            <person name="Ley R."/>
            <person name="Guruge J."/>
            <person name="Turnbaugh P.J."/>
            <person name="Mahowald M."/>
            <person name="Liep D."/>
            <person name="Gordon J."/>
        </authorList>
    </citation>
    <scope>NUCLEOTIDE SEQUENCE [LARGE SCALE GENOMIC DNA]</scope>
    <source>
        <strain evidence="8 9">DSM 13279</strain>
    </source>
</reference>
<dbReference type="OrthoDB" id="7375466at2"/>
<feature type="transmembrane region" description="Helical" evidence="6">
    <location>
        <begin position="52"/>
        <end position="73"/>
    </location>
</feature>
<evidence type="ECO:0000256" key="4">
    <source>
        <dbReference type="ARBA" id="ARBA00022989"/>
    </source>
</evidence>
<dbReference type="AlphaFoldDB" id="B6G849"/>
<dbReference type="Proteomes" id="UP000003560">
    <property type="component" value="Unassembled WGS sequence"/>
</dbReference>
<dbReference type="GO" id="GO:0022857">
    <property type="term" value="F:transmembrane transporter activity"/>
    <property type="evidence" value="ECO:0007669"/>
    <property type="project" value="InterPro"/>
</dbReference>
<dbReference type="STRING" id="445975.COLSTE_00238"/>
<feature type="transmembrane region" description="Helical" evidence="6">
    <location>
        <begin position="141"/>
        <end position="164"/>
    </location>
</feature>
<proteinExistence type="predicted"/>
<evidence type="ECO:0000259" key="7">
    <source>
        <dbReference type="PROSITE" id="PS50850"/>
    </source>
</evidence>
<feature type="transmembrane region" description="Helical" evidence="6">
    <location>
        <begin position="440"/>
        <end position="465"/>
    </location>
</feature>
<sequence>MNHPTDAVKTPNKWAILFTVLIMTFMATLDSSIVNVALPVMQKALNAGLDQIQWVSSVYLLTMCAFLLVFGRLGDLHGKVRYFEVGVVIFSIGSLMCGLSTTLPALVISRAVQGIGGASAMANNMGIITEAFPARERGRALGLLASFVALGMMCGPVLGGFIVAVLPWEYIFLINVPVGLISLVIGHFTLPRTMRDHKPGKMDVVGSLMLIPGMLLTFLSITMLQSNAGPLVVAALVAGIVLLALFVRHERACAEPLINLDLFRDKHFMVNLACLFISFVAIGIYELMTPFYLQDARGFDPGLSGLIFCIIPLVNAVAGPISGAISDRVGCEPLTCLGLATFASGLFLIGTLGMGEGIPQILLFLGLASLGTSIFQAPNNSLIMGSVPVEMLGFAGSASALARYLGMAVGISGSTSLLYGQMSVAAGRPVTAFVEGRPDIFLYGHHFVYVVTAALVAVGFALTVARMVQKRRTHRA</sequence>
<comment type="subcellular location">
    <subcellularLocation>
        <location evidence="1">Cell membrane</location>
        <topology evidence="1">Multi-pass membrane protein</topology>
    </subcellularLocation>
</comment>
<feature type="transmembrane region" description="Helical" evidence="6">
    <location>
        <begin position="268"/>
        <end position="285"/>
    </location>
</feature>
<dbReference type="SUPFAM" id="SSF103473">
    <property type="entry name" value="MFS general substrate transporter"/>
    <property type="match status" value="1"/>
</dbReference>
<evidence type="ECO:0000256" key="3">
    <source>
        <dbReference type="ARBA" id="ARBA00022692"/>
    </source>
</evidence>
<comment type="caution">
    <text evidence="8">The sequence shown here is derived from an EMBL/GenBank/DDBJ whole genome shotgun (WGS) entry which is preliminary data.</text>
</comment>
<dbReference type="PRINTS" id="PR01036">
    <property type="entry name" value="TCRTETB"/>
</dbReference>
<dbReference type="Gene3D" id="1.20.1250.20">
    <property type="entry name" value="MFS general substrate transporter like domains"/>
    <property type="match status" value="1"/>
</dbReference>
<dbReference type="CDD" id="cd17321">
    <property type="entry name" value="MFS_MMR_MDR_like"/>
    <property type="match status" value="1"/>
</dbReference>
<dbReference type="HOGENOM" id="CLU_000960_28_3_11"/>
<feature type="transmembrane region" description="Helical" evidence="6">
    <location>
        <begin position="202"/>
        <end position="222"/>
    </location>
</feature>
<reference evidence="8 9" key="2">
    <citation type="submission" date="2008-10" db="EMBL/GenBank/DDBJ databases">
        <authorList>
            <person name="Fulton L."/>
            <person name="Clifton S."/>
            <person name="Fulton B."/>
            <person name="Xu J."/>
            <person name="Minx P."/>
            <person name="Pepin K.H."/>
            <person name="Johnson M."/>
            <person name="Thiruvilangam P."/>
            <person name="Bhonagiri V."/>
            <person name="Nash W.E."/>
            <person name="Mardis E.R."/>
            <person name="Wilson R.K."/>
        </authorList>
    </citation>
    <scope>NUCLEOTIDE SEQUENCE [LARGE SCALE GENOMIC DNA]</scope>
    <source>
        <strain evidence="8 9">DSM 13279</strain>
    </source>
</reference>
<feature type="transmembrane region" description="Helical" evidence="6">
    <location>
        <begin position="361"/>
        <end position="379"/>
    </location>
</feature>
<keyword evidence="9" id="KW-1185">Reference proteome</keyword>
<dbReference type="GO" id="GO:0005886">
    <property type="term" value="C:plasma membrane"/>
    <property type="evidence" value="ECO:0007669"/>
    <property type="project" value="UniProtKB-SubCell"/>
</dbReference>
<evidence type="ECO:0000313" key="8">
    <source>
        <dbReference type="EMBL" id="EEA91561.1"/>
    </source>
</evidence>
<dbReference type="Pfam" id="PF07690">
    <property type="entry name" value="MFS_1"/>
    <property type="match status" value="1"/>
</dbReference>
<evidence type="ECO:0000256" key="2">
    <source>
        <dbReference type="ARBA" id="ARBA00022448"/>
    </source>
</evidence>
<feature type="transmembrane region" description="Helical" evidence="6">
    <location>
        <begin position="305"/>
        <end position="325"/>
    </location>
</feature>
<dbReference type="Gene3D" id="1.20.1720.10">
    <property type="entry name" value="Multidrug resistance protein D"/>
    <property type="match status" value="1"/>
</dbReference>
<feature type="domain" description="Major facilitator superfamily (MFS) profile" evidence="7">
    <location>
        <begin position="16"/>
        <end position="471"/>
    </location>
</feature>
<dbReference type="PANTHER" id="PTHR42718:SF9">
    <property type="entry name" value="MAJOR FACILITATOR SUPERFAMILY MULTIDRUG TRANSPORTER MFSC"/>
    <property type="match status" value="1"/>
</dbReference>
<evidence type="ECO:0000256" key="6">
    <source>
        <dbReference type="SAM" id="Phobius"/>
    </source>
</evidence>
<gene>
    <name evidence="8" type="ORF">COLSTE_00238</name>
</gene>
<dbReference type="PANTHER" id="PTHR42718">
    <property type="entry name" value="MAJOR FACILITATOR SUPERFAMILY MULTIDRUG TRANSPORTER MFSC"/>
    <property type="match status" value="1"/>
</dbReference>
<keyword evidence="2" id="KW-0813">Transport</keyword>
<dbReference type="RefSeq" id="WP_006719814.1">
    <property type="nucleotide sequence ID" value="NZ_CP085935.1"/>
</dbReference>
<feature type="transmembrane region" description="Helical" evidence="6">
    <location>
        <begin position="170"/>
        <end position="190"/>
    </location>
</feature>
<dbReference type="PROSITE" id="PS50850">
    <property type="entry name" value="MFS"/>
    <property type="match status" value="1"/>
</dbReference>
<evidence type="ECO:0000256" key="1">
    <source>
        <dbReference type="ARBA" id="ARBA00004651"/>
    </source>
</evidence>
<feature type="transmembrane region" description="Helical" evidence="6">
    <location>
        <begin position="85"/>
        <end position="108"/>
    </location>
</feature>
<dbReference type="eggNOG" id="COG2814">
    <property type="taxonomic scope" value="Bacteria"/>
</dbReference>
<organism evidence="8 9">
    <name type="scientific">Collinsella stercoris DSM 13279</name>
    <dbReference type="NCBI Taxonomy" id="445975"/>
    <lineage>
        <taxon>Bacteria</taxon>
        <taxon>Bacillati</taxon>
        <taxon>Actinomycetota</taxon>
        <taxon>Coriobacteriia</taxon>
        <taxon>Coriobacteriales</taxon>
        <taxon>Coriobacteriaceae</taxon>
        <taxon>Collinsella</taxon>
    </lineage>
</organism>
<keyword evidence="3 6" id="KW-0812">Transmembrane</keyword>
<dbReference type="GeneID" id="98002614"/>
<dbReference type="EMBL" id="ABXJ01000013">
    <property type="protein sequence ID" value="EEA91561.1"/>
    <property type="molecule type" value="Genomic_DNA"/>
</dbReference>
<feature type="transmembrane region" description="Helical" evidence="6">
    <location>
        <begin position="228"/>
        <end position="247"/>
    </location>
</feature>
<accession>B6G849</accession>
<evidence type="ECO:0000256" key="5">
    <source>
        <dbReference type="ARBA" id="ARBA00023136"/>
    </source>
</evidence>
<name>B6G849_9ACTN</name>
<dbReference type="InterPro" id="IPR020846">
    <property type="entry name" value="MFS_dom"/>
</dbReference>
<evidence type="ECO:0000313" key="9">
    <source>
        <dbReference type="Proteomes" id="UP000003560"/>
    </source>
</evidence>
<feature type="transmembrane region" description="Helical" evidence="6">
    <location>
        <begin position="400"/>
        <end position="420"/>
    </location>
</feature>
<protein>
    <submittedName>
        <fullName evidence="8">Transporter, major facilitator family protein</fullName>
    </submittedName>
</protein>